<dbReference type="InterPro" id="IPR016473">
    <property type="entry name" value="dCMP_deaminase"/>
</dbReference>
<dbReference type="KEGG" id="cbk:CLL_A0488"/>
<proteinExistence type="predicted"/>
<dbReference type="SUPFAM" id="SSF53927">
    <property type="entry name" value="Cytidine deaminase-like"/>
    <property type="match status" value="1"/>
</dbReference>
<feature type="active site" description="Proton donor" evidence="2">
    <location>
        <position position="81"/>
    </location>
</feature>
<reference evidence="5" key="2">
    <citation type="submission" date="2009-08" db="EMBL/GenBank/DDBJ databases">
        <authorList>
            <person name="Shrivastava S."/>
            <person name="Brinkac L.M."/>
            <person name="Dodson R.J."/>
            <person name="Harkins D.M."/>
            <person name="Durkin A.S."/>
            <person name="Sutton G."/>
        </authorList>
    </citation>
    <scope>NUCLEOTIDE SEQUENCE</scope>
    <source>
        <strain evidence="5">Eklund 17B</strain>
    </source>
</reference>
<accession>B2TJZ0</accession>
<dbReference type="InterPro" id="IPR015517">
    <property type="entry name" value="dCMP_deaminase-rel"/>
</dbReference>
<evidence type="ECO:0000256" key="1">
    <source>
        <dbReference type="ARBA" id="ARBA00022801"/>
    </source>
</evidence>
<dbReference type="PATRIC" id="fig|935198.13.peg.443"/>
<keyword evidence="1" id="KW-0378">Hydrolase</keyword>
<feature type="binding site" evidence="3">
    <location>
        <position position="120"/>
    </location>
    <ligand>
        <name>Zn(2+)</name>
        <dbReference type="ChEBI" id="CHEBI:29105"/>
        <note>catalytic</note>
    </ligand>
</feature>
<keyword evidence="3" id="KW-0479">Metal-binding</keyword>
<dbReference type="GO" id="GO:0006220">
    <property type="term" value="P:pyrimidine nucleotide metabolic process"/>
    <property type="evidence" value="ECO:0007669"/>
    <property type="project" value="InterPro"/>
</dbReference>
<evidence type="ECO:0000256" key="2">
    <source>
        <dbReference type="PIRSR" id="PIRSR006019-1"/>
    </source>
</evidence>
<evidence type="ECO:0000256" key="3">
    <source>
        <dbReference type="PIRSR" id="PIRSR006019-2"/>
    </source>
</evidence>
<evidence type="ECO:0000259" key="4">
    <source>
        <dbReference type="PROSITE" id="PS51747"/>
    </source>
</evidence>
<organism evidence="5">
    <name type="scientific">Clostridium botulinum (strain Eklund 17B / Type B)</name>
    <dbReference type="NCBI Taxonomy" id="935198"/>
    <lineage>
        <taxon>Bacteria</taxon>
        <taxon>Bacillati</taxon>
        <taxon>Bacillota</taxon>
        <taxon>Clostridia</taxon>
        <taxon>Eubacteriales</taxon>
        <taxon>Clostridiaceae</taxon>
        <taxon>Clostridium</taxon>
    </lineage>
</organism>
<keyword evidence="3" id="KW-0862">Zinc</keyword>
<dbReference type="HOGENOM" id="CLU_047993_2_3_9"/>
<gene>
    <name evidence="5" type="ordered locus">CLL_A0488</name>
</gene>
<dbReference type="PANTHER" id="PTHR11086:SF18">
    <property type="entry name" value="DEOXYCYTIDYLATE DEAMINASE"/>
    <property type="match status" value="1"/>
</dbReference>
<dbReference type="Pfam" id="PF00383">
    <property type="entry name" value="dCMP_cyt_deam_1"/>
    <property type="match status" value="1"/>
</dbReference>
<name>B2TJZ0_CLOBB</name>
<comment type="cofactor">
    <cofactor evidence="3">
        <name>Zn(2+)</name>
        <dbReference type="ChEBI" id="CHEBI:29105"/>
    </cofactor>
</comment>
<sequence>MERTIKENYYLDIAETVLERGTCLRRNYGSIIVKNDEIISTGYTGAPRGRKNCIDINSCIREKLQVPRGTHYELCRSVHSEANAIISASRRDMIGATLYLVGRDVKTREYVENANSCSMCKRLIINAGISYVVIRKDKENYLKIDVEDWIKNDDSLNIDENFGY</sequence>
<dbReference type="AlphaFoldDB" id="B2TJZ0"/>
<reference evidence="5" key="1">
    <citation type="submission" date="2009-06" db="EMBL/GenBank/DDBJ databases">
        <authorList>
            <consortium name="US DOE Joint Genome Institute (JGI-PGF)"/>
            <person name="Lucas S."/>
            <person name="Copeland A."/>
            <person name="Lapidus A."/>
            <person name="Glavina del Rio T."/>
            <person name="Dalin E."/>
            <person name="Tice H."/>
            <person name="Bruce D."/>
            <person name="Goodwin L."/>
            <person name="Pitluck S."/>
            <person name="Kyrpides N."/>
            <person name="Mavromatis K."/>
            <person name="Ivanova N."/>
            <person name="Saunders E."/>
            <person name="Brettin T."/>
            <person name="Detter J.C."/>
            <person name="Han C."/>
            <person name="Larimer F."/>
            <person name="Land M."/>
            <person name="Hauser L."/>
            <person name="Markowitz V."/>
            <person name="Cheng J.-F."/>
            <person name="Hugenholtz P."/>
            <person name="Woyke T."/>
            <person name="Wu D."/>
            <person name="Gronow S."/>
            <person name="Klenk H.-P."/>
            <person name="Eisen J.A."/>
        </authorList>
    </citation>
    <scope>NUCLEOTIDE SEQUENCE</scope>
    <source>
        <strain evidence="5">Eklund 17B</strain>
    </source>
</reference>
<dbReference type="InterPro" id="IPR002125">
    <property type="entry name" value="CMP_dCMP_dom"/>
</dbReference>
<accession>U4PCF8</accession>
<feature type="binding site" evidence="3">
    <location>
        <position position="79"/>
    </location>
    <ligand>
        <name>Zn(2+)</name>
        <dbReference type="ChEBI" id="CHEBI:29105"/>
        <note>catalytic</note>
    </ligand>
</feature>
<dbReference type="Gene3D" id="3.40.140.10">
    <property type="entry name" value="Cytidine Deaminase, domain 2"/>
    <property type="match status" value="1"/>
</dbReference>
<dbReference type="GO" id="GO:0008270">
    <property type="term" value="F:zinc ion binding"/>
    <property type="evidence" value="ECO:0007669"/>
    <property type="project" value="InterPro"/>
</dbReference>
<dbReference type="GO" id="GO:0004132">
    <property type="term" value="F:dCMP deaminase activity"/>
    <property type="evidence" value="ECO:0007669"/>
    <property type="project" value="InterPro"/>
</dbReference>
<dbReference type="PANTHER" id="PTHR11086">
    <property type="entry name" value="DEOXYCYTIDYLATE DEAMINASE-RELATED"/>
    <property type="match status" value="1"/>
</dbReference>
<dbReference type="InterPro" id="IPR016193">
    <property type="entry name" value="Cytidine_deaminase-like"/>
</dbReference>
<feature type="binding site" evidence="3">
    <location>
        <position position="117"/>
    </location>
    <ligand>
        <name>Zn(2+)</name>
        <dbReference type="ChEBI" id="CHEBI:29105"/>
        <note>catalytic</note>
    </ligand>
</feature>
<dbReference type="PIRSF" id="PIRSF006019">
    <property type="entry name" value="dCMP_deaminase"/>
    <property type="match status" value="1"/>
</dbReference>
<dbReference type="GO" id="GO:0005737">
    <property type="term" value="C:cytoplasm"/>
    <property type="evidence" value="ECO:0007669"/>
    <property type="project" value="TreeGrafter"/>
</dbReference>
<protein>
    <submittedName>
        <fullName evidence="5">dCMP deaminase</fullName>
    </submittedName>
</protein>
<dbReference type="PROSITE" id="PS51747">
    <property type="entry name" value="CYT_DCMP_DEAMINASES_2"/>
    <property type="match status" value="1"/>
</dbReference>
<dbReference type="EMBL" id="CP001056">
    <property type="protein sequence ID" value="ACD23058.1"/>
    <property type="molecule type" value="Genomic_DNA"/>
</dbReference>
<feature type="domain" description="CMP/dCMP-type deaminase" evidence="4">
    <location>
        <begin position="5"/>
        <end position="164"/>
    </location>
</feature>
<evidence type="ECO:0000313" key="5">
    <source>
        <dbReference type="EMBL" id="ACD23058.1"/>
    </source>
</evidence>